<dbReference type="InterPro" id="IPR003874">
    <property type="entry name" value="CDC45"/>
</dbReference>
<comment type="caution">
    <text evidence="6">The sequence shown here is derived from an EMBL/GenBank/DDBJ whole genome shotgun (WGS) entry which is preliminary data.</text>
</comment>
<evidence type="ECO:0000256" key="2">
    <source>
        <dbReference type="ARBA" id="ARBA00010727"/>
    </source>
</evidence>
<name>A0A1R1PUB0_ZANCU</name>
<comment type="subcellular location">
    <subcellularLocation>
        <location evidence="1">Nucleus</location>
    </subcellularLocation>
</comment>
<comment type="similarity">
    <text evidence="2">Belongs to the CDC45 family.</text>
</comment>
<evidence type="ECO:0000313" key="6">
    <source>
        <dbReference type="EMBL" id="OMH84482.1"/>
    </source>
</evidence>
<dbReference type="PANTHER" id="PTHR10507">
    <property type="entry name" value="CDC45-RELATED PROTEIN"/>
    <property type="match status" value="1"/>
</dbReference>
<dbReference type="Proteomes" id="UP000188320">
    <property type="component" value="Unassembled WGS sequence"/>
</dbReference>
<keyword evidence="7" id="KW-1185">Reference proteome</keyword>
<reference evidence="7" key="1">
    <citation type="submission" date="2017-01" db="EMBL/GenBank/DDBJ databases">
        <authorList>
            <person name="Wang Y."/>
            <person name="White M."/>
            <person name="Kvist S."/>
            <person name="Moncalvo J.-M."/>
        </authorList>
    </citation>
    <scope>NUCLEOTIDE SEQUENCE [LARGE SCALE GENOMIC DNA]</scope>
    <source>
        <strain evidence="7">COL-18-3</strain>
    </source>
</reference>
<dbReference type="GO" id="GO:0003682">
    <property type="term" value="F:chromatin binding"/>
    <property type="evidence" value="ECO:0007669"/>
    <property type="project" value="TreeGrafter"/>
</dbReference>
<dbReference type="PANTHER" id="PTHR10507:SF0">
    <property type="entry name" value="CELL DIVISION CONTROL PROTEIN 45 HOMOLOG"/>
    <property type="match status" value="1"/>
</dbReference>
<dbReference type="GO" id="GO:1902977">
    <property type="term" value="P:mitotic DNA replication preinitiation complex assembly"/>
    <property type="evidence" value="ECO:0007669"/>
    <property type="project" value="TreeGrafter"/>
</dbReference>
<evidence type="ECO:0000256" key="4">
    <source>
        <dbReference type="ARBA" id="ARBA00023242"/>
    </source>
</evidence>
<proteinExistence type="inferred from homology"/>
<keyword evidence="3" id="KW-0235">DNA replication</keyword>
<gene>
    <name evidence="6" type="ORF">AX774_g2002</name>
</gene>
<organism evidence="6 7">
    <name type="scientific">Zancudomyces culisetae</name>
    <name type="common">Gut fungus</name>
    <name type="synonym">Smittium culisetae</name>
    <dbReference type="NCBI Taxonomy" id="1213189"/>
    <lineage>
        <taxon>Eukaryota</taxon>
        <taxon>Fungi</taxon>
        <taxon>Fungi incertae sedis</taxon>
        <taxon>Zoopagomycota</taxon>
        <taxon>Kickxellomycotina</taxon>
        <taxon>Harpellomycetes</taxon>
        <taxon>Harpellales</taxon>
        <taxon>Legeriomycetaceae</taxon>
        <taxon>Zancudomyces</taxon>
    </lineage>
</organism>
<evidence type="ECO:0000256" key="5">
    <source>
        <dbReference type="ARBA" id="ARBA00023306"/>
    </source>
</evidence>
<keyword evidence="5" id="KW-0131">Cell cycle</keyword>
<evidence type="ECO:0000256" key="3">
    <source>
        <dbReference type="ARBA" id="ARBA00022705"/>
    </source>
</evidence>
<keyword evidence="4" id="KW-0539">Nucleus</keyword>
<dbReference type="GO" id="GO:0000727">
    <property type="term" value="P:double-strand break repair via break-induced replication"/>
    <property type="evidence" value="ECO:0007669"/>
    <property type="project" value="TreeGrafter"/>
</dbReference>
<dbReference type="GO" id="GO:0006270">
    <property type="term" value="P:DNA replication initiation"/>
    <property type="evidence" value="ECO:0007669"/>
    <property type="project" value="InterPro"/>
</dbReference>
<dbReference type="GO" id="GO:0003688">
    <property type="term" value="F:DNA replication origin binding"/>
    <property type="evidence" value="ECO:0007669"/>
    <property type="project" value="TreeGrafter"/>
</dbReference>
<keyword evidence="6" id="KW-0132">Cell division</keyword>
<dbReference type="GO" id="GO:0031261">
    <property type="term" value="C:DNA replication preinitiation complex"/>
    <property type="evidence" value="ECO:0007669"/>
    <property type="project" value="TreeGrafter"/>
</dbReference>
<dbReference type="EMBL" id="LSSK01000190">
    <property type="protein sequence ID" value="OMH84482.1"/>
    <property type="molecule type" value="Genomic_DNA"/>
</dbReference>
<evidence type="ECO:0000313" key="7">
    <source>
        <dbReference type="Proteomes" id="UP000188320"/>
    </source>
</evidence>
<dbReference type="GO" id="GO:0051301">
    <property type="term" value="P:cell division"/>
    <property type="evidence" value="ECO:0007669"/>
    <property type="project" value="UniProtKB-KW"/>
</dbReference>
<dbReference type="Pfam" id="PF02724">
    <property type="entry name" value="CDC45"/>
    <property type="match status" value="1"/>
</dbReference>
<sequence>MGKPQGMDTVWWAILGLTTQYISEQIDEEGYQLVVNSISDTVAQLNDSSVPGSGNNSGNGEQIAVDLSTSSKLIMNSKQPTCSIQPSEEFRFFMLRHWSLENSMQYSSFIVSRLGTWSARGKSVFRLVIAKLGLAISEIQQSYTHLDPKLKSELPVRWDRVSSDYNLENAMFNSFVRTYGWKMPPISAADHVCVSNALLIDSTVVADWKVAFYKAYDCLANLNVLHTGLSCALKTQQSLVDLACSMLDQKLVKTLSKFRLAVINLPFSSTSTSSLLSSESHLMLIQLGNLLIDALRNHGNPAHAKLPFILAYYDPQSLAYTVFGLTPPEYHASAQLPPSTSTYSGDLRNKFGLIFELSATDCGAEITNSYFDTCIVSITESKFKTFIDKLRKHL</sequence>
<dbReference type="AlphaFoldDB" id="A0A1R1PUB0"/>
<dbReference type="OrthoDB" id="10258882at2759"/>
<protein>
    <submittedName>
        <fullName evidence="6">Cell division control protein 45-like protein</fullName>
    </submittedName>
</protein>
<accession>A0A1R1PUB0</accession>
<dbReference type="GO" id="GO:0003697">
    <property type="term" value="F:single-stranded DNA binding"/>
    <property type="evidence" value="ECO:0007669"/>
    <property type="project" value="TreeGrafter"/>
</dbReference>
<evidence type="ECO:0000256" key="1">
    <source>
        <dbReference type="ARBA" id="ARBA00004123"/>
    </source>
</evidence>